<keyword evidence="2" id="KW-1185">Reference proteome</keyword>
<dbReference type="RefSeq" id="WP_091877290.1">
    <property type="nucleotide sequence ID" value="NZ_FOLD01000046.1"/>
</dbReference>
<dbReference type="Proteomes" id="UP000198639">
    <property type="component" value="Unassembled WGS sequence"/>
</dbReference>
<dbReference type="EMBL" id="FOLD01000046">
    <property type="protein sequence ID" value="SFD93064.1"/>
    <property type="molecule type" value="Genomic_DNA"/>
</dbReference>
<dbReference type="STRING" id="1164594.SAMN05216204_14626"/>
<protein>
    <submittedName>
        <fullName evidence="1">Uncharacterized protein</fullName>
    </submittedName>
</protein>
<evidence type="ECO:0000313" key="1">
    <source>
        <dbReference type="EMBL" id="SFD93064.1"/>
    </source>
</evidence>
<evidence type="ECO:0000313" key="2">
    <source>
        <dbReference type="Proteomes" id="UP000198639"/>
    </source>
</evidence>
<dbReference type="OrthoDB" id="8757522at2"/>
<gene>
    <name evidence="1" type="ORF">SAMN05216204_14626</name>
</gene>
<proteinExistence type="predicted"/>
<name>A0A1I1WD48_9BURK</name>
<dbReference type="AlphaFoldDB" id="A0A1I1WD48"/>
<organism evidence="1 2">
    <name type="scientific">Massilia yuzhufengensis</name>
    <dbReference type="NCBI Taxonomy" id="1164594"/>
    <lineage>
        <taxon>Bacteria</taxon>
        <taxon>Pseudomonadati</taxon>
        <taxon>Pseudomonadota</taxon>
        <taxon>Betaproteobacteria</taxon>
        <taxon>Burkholderiales</taxon>
        <taxon>Oxalobacteraceae</taxon>
        <taxon>Telluria group</taxon>
        <taxon>Massilia</taxon>
    </lineage>
</organism>
<accession>A0A1I1WD48</accession>
<sequence>MSTRPQVVIDPRQQQVSQLDEAGRHAEALALLQELYAEAEAEPAPERTRYFMTMFQWKMLTENYPPASTALAAVRDDQATRFLAGEMYSGSGGDNHGSSKEAPWQRVSRFSLIVDMNRTLADPRATHALFLQLEAASPELARRHAWQALPDIVAAGDFTLADRYRRDPLALLGDVKENARSMPLFPPPGQAPRLSAELSNLAGDVRVGIAVLRGLGRAEEADALRAALLAGLPPGQLRDLAERELDERGTIHRALAAHQMTLEDRDTA</sequence>
<reference evidence="2" key="1">
    <citation type="submission" date="2016-10" db="EMBL/GenBank/DDBJ databases">
        <authorList>
            <person name="Varghese N."/>
            <person name="Submissions S."/>
        </authorList>
    </citation>
    <scope>NUCLEOTIDE SEQUENCE [LARGE SCALE GENOMIC DNA]</scope>
    <source>
        <strain evidence="2">CGMCC 1.12041</strain>
    </source>
</reference>